<dbReference type="InterPro" id="IPR012338">
    <property type="entry name" value="Beta-lactam/transpept-like"/>
</dbReference>
<evidence type="ECO:0000256" key="2">
    <source>
        <dbReference type="ARBA" id="ARBA00022729"/>
    </source>
</evidence>
<evidence type="ECO:0000313" key="11">
    <source>
        <dbReference type="Proteomes" id="UP001597195"/>
    </source>
</evidence>
<dbReference type="InterPro" id="IPR018044">
    <property type="entry name" value="Peptidase_S11"/>
</dbReference>
<comment type="similarity">
    <text evidence="1 7">Belongs to the peptidase S11 family.</text>
</comment>
<feature type="chain" id="PRO_5045654736" evidence="8">
    <location>
        <begin position="29"/>
        <end position="419"/>
    </location>
</feature>
<dbReference type="EC" id="3.4.-.-" evidence="10"/>
<accession>A0ABW4H4U2</accession>
<keyword evidence="3 10" id="KW-0378">Hydrolase</keyword>
<evidence type="ECO:0000313" key="10">
    <source>
        <dbReference type="EMBL" id="MFD1549589.1"/>
    </source>
</evidence>
<name>A0ABW4H4U2_9LACO</name>
<keyword evidence="6" id="KW-0961">Cell wall biogenesis/degradation</keyword>
<dbReference type="InterPro" id="IPR001967">
    <property type="entry name" value="Peptidase_S11_N"/>
</dbReference>
<gene>
    <name evidence="10" type="ORF">ACFQ5T_07740</name>
</gene>
<dbReference type="Proteomes" id="UP001597195">
    <property type="component" value="Unassembled WGS sequence"/>
</dbReference>
<evidence type="ECO:0000256" key="3">
    <source>
        <dbReference type="ARBA" id="ARBA00022801"/>
    </source>
</evidence>
<dbReference type="PANTHER" id="PTHR21581">
    <property type="entry name" value="D-ALANYL-D-ALANINE CARBOXYPEPTIDASE"/>
    <property type="match status" value="1"/>
</dbReference>
<proteinExistence type="inferred from homology"/>
<evidence type="ECO:0000256" key="7">
    <source>
        <dbReference type="RuleBase" id="RU004016"/>
    </source>
</evidence>
<evidence type="ECO:0000256" key="1">
    <source>
        <dbReference type="ARBA" id="ARBA00007164"/>
    </source>
</evidence>
<evidence type="ECO:0000256" key="6">
    <source>
        <dbReference type="ARBA" id="ARBA00023316"/>
    </source>
</evidence>
<dbReference type="SUPFAM" id="SSF56601">
    <property type="entry name" value="beta-lactamase/transpeptidase-like"/>
    <property type="match status" value="1"/>
</dbReference>
<keyword evidence="2 8" id="KW-0732">Signal</keyword>
<sequence>MVLLKRWLRVIAIVGLIATILAPVTAQAASKTVSKVPARAAYVMDANSGQVLYQQNADKRYPIASLSKLLTVYLTVKAINEGKLSWDEEVTMPNNLLKLSHSYAYSSLRMKAGEKFTVKQLVAAAMIASSNSAATELGEIVAGSNAKFIALMNQQSETWGLEAHFISSSGLDNSDLKDYDLVLPDTGKSEQNLVSAKAITTVAQQLLKADPEITKIASQTEASINGTKIYNENSCLPGKSQYKKESGIDGLKTGYTENAKLCFTATYTVNGQRMVATILGGDTTFSAMNKLIKQLKQKYSLETTPLTSQRIALANGLATTVTATPTASQAGVWYQDKTASLTTKVETKLTPAQLSSGTVDAGDPVAQATVTDTQTGTAQQITYRADQTATLFAERVVFTAKSTTDQLLTALKQPVASLF</sequence>
<keyword evidence="11" id="KW-1185">Reference proteome</keyword>
<feature type="signal peptide" evidence="8">
    <location>
        <begin position="1"/>
        <end position="28"/>
    </location>
</feature>
<evidence type="ECO:0000256" key="5">
    <source>
        <dbReference type="ARBA" id="ARBA00022984"/>
    </source>
</evidence>
<evidence type="ECO:0000256" key="4">
    <source>
        <dbReference type="ARBA" id="ARBA00022960"/>
    </source>
</evidence>
<dbReference type="EMBL" id="JBHTOM010000009">
    <property type="protein sequence ID" value="MFD1549589.1"/>
    <property type="molecule type" value="Genomic_DNA"/>
</dbReference>
<keyword evidence="4" id="KW-0133">Cell shape</keyword>
<evidence type="ECO:0000256" key="8">
    <source>
        <dbReference type="SAM" id="SignalP"/>
    </source>
</evidence>
<comment type="caution">
    <text evidence="10">The sequence shown here is derived from an EMBL/GenBank/DDBJ whole genome shotgun (WGS) entry which is preliminary data.</text>
</comment>
<dbReference type="PANTHER" id="PTHR21581:SF11">
    <property type="entry name" value="D-ALANYL-D-ALANINE CARBOXYPEPTIDASE DACA"/>
    <property type="match status" value="1"/>
</dbReference>
<dbReference type="PRINTS" id="PR00725">
    <property type="entry name" value="DADACBPTASE1"/>
</dbReference>
<organism evidence="10 11">
    <name type="scientific">Levilactobacillus fuyuanensis</name>
    <dbReference type="NCBI Taxonomy" id="2486022"/>
    <lineage>
        <taxon>Bacteria</taxon>
        <taxon>Bacillati</taxon>
        <taxon>Bacillota</taxon>
        <taxon>Bacilli</taxon>
        <taxon>Lactobacillales</taxon>
        <taxon>Lactobacillaceae</taxon>
        <taxon>Levilactobacillus</taxon>
    </lineage>
</organism>
<keyword evidence="10" id="KW-0645">Protease</keyword>
<dbReference type="Pfam" id="PF00768">
    <property type="entry name" value="Peptidase_S11"/>
    <property type="match status" value="1"/>
</dbReference>
<keyword evidence="10" id="KW-0121">Carboxypeptidase</keyword>
<dbReference type="RefSeq" id="WP_125701224.1">
    <property type="nucleotide sequence ID" value="NZ_JBHTOM010000009.1"/>
</dbReference>
<feature type="domain" description="Peptidase S11 D-alanyl-D-alanine carboxypeptidase A N-terminal" evidence="9">
    <location>
        <begin position="31"/>
        <end position="282"/>
    </location>
</feature>
<protein>
    <submittedName>
        <fullName evidence="10">D-alanyl-D-alanine carboxypeptidase family protein</fullName>
        <ecNumber evidence="10">3.4.-.-</ecNumber>
    </submittedName>
</protein>
<keyword evidence="5" id="KW-0573">Peptidoglycan synthesis</keyword>
<reference evidence="11" key="1">
    <citation type="journal article" date="2019" name="Int. J. Syst. Evol. Microbiol.">
        <title>The Global Catalogue of Microorganisms (GCM) 10K type strain sequencing project: providing services to taxonomists for standard genome sequencing and annotation.</title>
        <authorList>
            <consortium name="The Broad Institute Genomics Platform"/>
            <consortium name="The Broad Institute Genome Sequencing Center for Infectious Disease"/>
            <person name="Wu L."/>
            <person name="Ma J."/>
        </authorList>
    </citation>
    <scope>NUCLEOTIDE SEQUENCE [LARGE SCALE GENOMIC DNA]</scope>
    <source>
        <strain evidence="11">CCM 8906</strain>
    </source>
</reference>
<dbReference type="Gene3D" id="3.40.710.10">
    <property type="entry name" value="DD-peptidase/beta-lactamase superfamily"/>
    <property type="match status" value="1"/>
</dbReference>
<evidence type="ECO:0000259" key="9">
    <source>
        <dbReference type="Pfam" id="PF00768"/>
    </source>
</evidence>
<dbReference type="GO" id="GO:0004180">
    <property type="term" value="F:carboxypeptidase activity"/>
    <property type="evidence" value="ECO:0007669"/>
    <property type="project" value="UniProtKB-KW"/>
</dbReference>